<organism evidence="1 2">
    <name type="scientific">Paenibacillus farraposensis</name>
    <dbReference type="NCBI Taxonomy" id="2807095"/>
    <lineage>
        <taxon>Bacteria</taxon>
        <taxon>Bacillati</taxon>
        <taxon>Bacillota</taxon>
        <taxon>Bacilli</taxon>
        <taxon>Bacillales</taxon>
        <taxon>Paenibacillaceae</taxon>
        <taxon>Paenibacillus</taxon>
    </lineage>
</organism>
<sequence length="55" mass="6279">MARSTFYYEARERVDEDDMTEAVVDIFQKPTAHARSRSCSMNADSWYPDAELAGS</sequence>
<evidence type="ECO:0000313" key="2">
    <source>
        <dbReference type="Proteomes" id="UP001597340"/>
    </source>
</evidence>
<protein>
    <submittedName>
        <fullName evidence="1">Uncharacterized protein</fullName>
    </submittedName>
</protein>
<dbReference type="RefSeq" id="WP_229525633.1">
    <property type="nucleotide sequence ID" value="NZ_JAFFQR010000105.1"/>
</dbReference>
<reference evidence="2" key="1">
    <citation type="journal article" date="2019" name="Int. J. Syst. Evol. Microbiol.">
        <title>The Global Catalogue of Microorganisms (GCM) 10K type strain sequencing project: providing services to taxonomists for standard genome sequencing and annotation.</title>
        <authorList>
            <consortium name="The Broad Institute Genomics Platform"/>
            <consortium name="The Broad Institute Genome Sequencing Center for Infectious Disease"/>
            <person name="Wu L."/>
            <person name="Ma J."/>
        </authorList>
    </citation>
    <scope>NUCLEOTIDE SEQUENCE [LARGE SCALE GENOMIC DNA]</scope>
    <source>
        <strain evidence="2">CCM 9147</strain>
    </source>
</reference>
<keyword evidence="2" id="KW-1185">Reference proteome</keyword>
<dbReference type="EMBL" id="JBHTNZ010000064">
    <property type="protein sequence ID" value="MFD1464073.1"/>
    <property type="molecule type" value="Genomic_DNA"/>
</dbReference>
<proteinExistence type="predicted"/>
<comment type="caution">
    <text evidence="1">The sequence shown here is derived from an EMBL/GenBank/DDBJ whole genome shotgun (WGS) entry which is preliminary data.</text>
</comment>
<name>A0ABW4DJZ1_9BACL</name>
<evidence type="ECO:0000313" key="1">
    <source>
        <dbReference type="EMBL" id="MFD1464073.1"/>
    </source>
</evidence>
<dbReference type="Proteomes" id="UP001597340">
    <property type="component" value="Unassembled WGS sequence"/>
</dbReference>
<accession>A0ABW4DJZ1</accession>
<gene>
    <name evidence="1" type="ORF">ACFQ5D_22590</name>
</gene>